<feature type="transmembrane region" description="Helical" evidence="1">
    <location>
        <begin position="45"/>
        <end position="62"/>
    </location>
</feature>
<accession>F0JIY7</accession>
<sequence>MQRPAYPTLPAALFACPVADALPDNAHRPARPLAGNAASGLDRLLGLLLGLLLLLLAALPLWGCGPDRQAPLTAGEADRFVHDNRLVQERGREVRDSLGIMDLREKERLVGRAKREKSVELGWDPARYDHVFQLFLDALRMRGYRESLARLEREMGQSPSPSKLEQLRNTHAYMEKNMRELDRHRAETSTAAERTFVHERLASLSEPFDESAPVFHWVE</sequence>
<keyword evidence="1" id="KW-0472">Membrane</keyword>
<keyword evidence="1" id="KW-1133">Transmembrane helix</keyword>
<name>F0JIY7_9BACT</name>
<evidence type="ECO:0000313" key="2">
    <source>
        <dbReference type="EMBL" id="EGB15886.1"/>
    </source>
</evidence>
<protein>
    <recommendedName>
        <fullName evidence="4">Lipoprotein</fullName>
    </recommendedName>
</protein>
<evidence type="ECO:0000313" key="3">
    <source>
        <dbReference type="Proteomes" id="UP000007845"/>
    </source>
</evidence>
<organism evidence="2 3">
    <name type="scientific">Pseudodesulfovibrio mercurii</name>
    <dbReference type="NCBI Taxonomy" id="641491"/>
    <lineage>
        <taxon>Bacteria</taxon>
        <taxon>Pseudomonadati</taxon>
        <taxon>Thermodesulfobacteriota</taxon>
        <taxon>Desulfovibrionia</taxon>
        <taxon>Desulfovibrionales</taxon>
        <taxon>Desulfovibrionaceae</taxon>
    </lineage>
</organism>
<dbReference type="STRING" id="641491.DND132_2683"/>
<dbReference type="PROSITE" id="PS51257">
    <property type="entry name" value="PROKAR_LIPOPROTEIN"/>
    <property type="match status" value="1"/>
</dbReference>
<keyword evidence="3" id="KW-1185">Reference proteome</keyword>
<gene>
    <name evidence="2" type="ORF">DND132_2683</name>
</gene>
<evidence type="ECO:0008006" key="4">
    <source>
        <dbReference type="Google" id="ProtNLM"/>
    </source>
</evidence>
<evidence type="ECO:0000256" key="1">
    <source>
        <dbReference type="SAM" id="Phobius"/>
    </source>
</evidence>
<dbReference type="HOGENOM" id="CLU_1259735_0_0_7"/>
<dbReference type="KEGG" id="ddn:DND132_2683"/>
<proteinExistence type="predicted"/>
<reference evidence="2 3" key="1">
    <citation type="journal article" date="2011" name="J. Bacteriol.">
        <title>Genome sequence of the mercury-methylating strain Desulfovibrio desulfuricans ND132.</title>
        <authorList>
            <person name="Brown S.D."/>
            <person name="Gilmour C.C."/>
            <person name="Kucken A.M."/>
            <person name="Wall J.D."/>
            <person name="Elias D.A."/>
            <person name="Brandt C.C."/>
            <person name="Podar M."/>
            <person name="Chertkov O."/>
            <person name="Held B."/>
            <person name="Bruce D.C."/>
            <person name="Detter J.C."/>
            <person name="Tapia R."/>
            <person name="Han C.S."/>
            <person name="Goodwin L.A."/>
            <person name="Cheng J.F."/>
            <person name="Pitluck S."/>
            <person name="Woyke T."/>
            <person name="Mikhailova N."/>
            <person name="Ivanova N.N."/>
            <person name="Han J."/>
            <person name="Lucas S."/>
            <person name="Lapidus A.L."/>
            <person name="Land M.L."/>
            <person name="Hauser L.J."/>
            <person name="Palumbo A.V."/>
        </authorList>
    </citation>
    <scope>NUCLEOTIDE SEQUENCE [LARGE SCALE GENOMIC DNA]</scope>
    <source>
        <strain evidence="2 3">ND132</strain>
    </source>
</reference>
<keyword evidence="1" id="KW-0812">Transmembrane</keyword>
<dbReference type="AlphaFoldDB" id="F0JIY7"/>
<dbReference type="Proteomes" id="UP000007845">
    <property type="component" value="Chromosome"/>
</dbReference>
<dbReference type="EMBL" id="CP003220">
    <property type="protein sequence ID" value="EGB15886.1"/>
    <property type="molecule type" value="Genomic_DNA"/>
</dbReference>